<evidence type="ECO:0000313" key="2">
    <source>
        <dbReference type="Proteomes" id="UP001523565"/>
    </source>
</evidence>
<dbReference type="Pfam" id="PF03928">
    <property type="entry name" value="HbpS-like"/>
    <property type="match status" value="1"/>
</dbReference>
<dbReference type="InterPro" id="IPR005624">
    <property type="entry name" value="PduO/GlcC-like"/>
</dbReference>
<dbReference type="InterPro" id="IPR038084">
    <property type="entry name" value="PduO/GlcC-like_sf"/>
</dbReference>
<dbReference type="InterPro" id="IPR052517">
    <property type="entry name" value="GlcG_carb_metab_protein"/>
</dbReference>
<comment type="caution">
    <text evidence="1">The sequence shown here is derived from an EMBL/GenBank/DDBJ whole genome shotgun (WGS) entry which is preliminary data.</text>
</comment>
<dbReference type="Proteomes" id="UP001523565">
    <property type="component" value="Unassembled WGS sequence"/>
</dbReference>
<reference evidence="1 2" key="1">
    <citation type="journal article" date="2022" name="Genome Biol. Evol.">
        <title>Host diet, physiology and behaviors set the stage for Lachnospiraceae cladogenesis.</title>
        <authorList>
            <person name="Vera-Ponce De Leon A."/>
            <person name="Schneider M."/>
            <person name="Jahnes B.C."/>
            <person name="Sadowski V."/>
            <person name="Camuy-Velez L.A."/>
            <person name="Duan J."/>
            <person name="Sabree Z.L."/>
        </authorList>
    </citation>
    <scope>NUCLEOTIDE SEQUENCE [LARGE SCALE GENOMIC DNA]</scope>
    <source>
        <strain evidence="1 2">PAL227</strain>
    </source>
</reference>
<dbReference type="PANTHER" id="PTHR34309">
    <property type="entry name" value="SLR1406 PROTEIN"/>
    <property type="match status" value="1"/>
</dbReference>
<dbReference type="SUPFAM" id="SSF143744">
    <property type="entry name" value="GlcG-like"/>
    <property type="match status" value="1"/>
</dbReference>
<organism evidence="1 2">
    <name type="scientific">Ohessyouella blattaphilus</name>
    <dbReference type="NCBI Taxonomy" id="2949333"/>
    <lineage>
        <taxon>Bacteria</taxon>
        <taxon>Bacillati</taxon>
        <taxon>Bacillota</taxon>
        <taxon>Clostridia</taxon>
        <taxon>Lachnospirales</taxon>
        <taxon>Lachnospiraceae</taxon>
        <taxon>Ohessyouella</taxon>
    </lineage>
</organism>
<gene>
    <name evidence="1" type="ORF">NK118_01635</name>
</gene>
<name>A0ABT1EE32_9FIRM</name>
<accession>A0ABT1EE32</accession>
<sequence>MNEQEIGKIVEAVLNKTINEDGYKQCMSLQLANALIQKVMEKAKAMGVKAVVAISDGAGRPVSVQSMDDAYIASFDIALNKTYTSASLKMSTAKLGELSQPGESLYGIQYTNEGKIVIFGGGEPLTVNDKVIGALGVSGGSAAEDTALAAYGKAVFEEVRTCL</sequence>
<protein>
    <submittedName>
        <fullName evidence="1">Heme-binding protein</fullName>
    </submittedName>
</protein>
<evidence type="ECO:0000313" key="1">
    <source>
        <dbReference type="EMBL" id="MCP1108950.1"/>
    </source>
</evidence>
<dbReference type="Gene3D" id="3.30.450.150">
    <property type="entry name" value="Haem-degrading domain"/>
    <property type="match status" value="1"/>
</dbReference>
<dbReference type="RefSeq" id="WP_262067854.1">
    <property type="nucleotide sequence ID" value="NZ_JAMXOC010000001.1"/>
</dbReference>
<proteinExistence type="predicted"/>
<keyword evidence="2" id="KW-1185">Reference proteome</keyword>
<dbReference type="PANTHER" id="PTHR34309:SF1">
    <property type="entry name" value="PROTEIN GLCG"/>
    <property type="match status" value="1"/>
</dbReference>
<dbReference type="EMBL" id="JAMZFV010000001">
    <property type="protein sequence ID" value="MCP1108950.1"/>
    <property type="molecule type" value="Genomic_DNA"/>
</dbReference>